<proteinExistence type="predicted"/>
<gene>
    <name evidence="1" type="ORF">Q3982_06705</name>
</gene>
<sequence>MKIKEMYVSVLPHLLPNTDERLTDDEKRRDFDNSLLGPPSVLLMDFLRGDSETKRLCSNVRSIRNSVSRKDAVVKLLPHAIIPVKVWNRDFSLHPDRYVKSYNRLIALEFPSGDDRTRIIAILKSKPWVLYITLSADGDFVIAIVPLDNDDWRRHVEFFDA</sequence>
<protein>
    <submittedName>
        <fullName evidence="1">Uncharacterized protein</fullName>
    </submittedName>
</protein>
<feature type="non-terminal residue" evidence="1">
    <location>
        <position position="161"/>
    </location>
</feature>
<dbReference type="AlphaFoldDB" id="A0AA43RID8"/>
<comment type="caution">
    <text evidence="1">The sequence shown here is derived from an EMBL/GenBank/DDBJ whole genome shotgun (WGS) entry which is preliminary data.</text>
</comment>
<organism evidence="1 2">
    <name type="scientific">Phoenicibacter congonensis</name>
    <dbReference type="NCBI Taxonomy" id="1944646"/>
    <lineage>
        <taxon>Bacteria</taxon>
        <taxon>Bacillati</taxon>
        <taxon>Actinomycetota</taxon>
        <taxon>Coriobacteriia</taxon>
        <taxon>Eggerthellales</taxon>
        <taxon>Eggerthellaceae</taxon>
        <taxon>Phoenicibacter</taxon>
    </lineage>
</organism>
<reference evidence="1" key="1">
    <citation type="submission" date="2023-07" db="EMBL/GenBank/DDBJ databases">
        <title>Between Cages and Wild: Unraveling the Impact of Captivity on Animal Microbiomes and Antimicrobial Resistance.</title>
        <authorList>
            <person name="Schmartz G.P."/>
            <person name="Rehner J."/>
            <person name="Schuff M.J."/>
            <person name="Becker S.L."/>
            <person name="Kravczyk M."/>
            <person name="Gurevich A."/>
            <person name="Francke R."/>
            <person name="Mueller R."/>
            <person name="Keller V."/>
            <person name="Keller A."/>
        </authorList>
    </citation>
    <scope>NUCLEOTIDE SEQUENCE</scope>
    <source>
        <strain evidence="1">S12M_St_49</strain>
    </source>
</reference>
<evidence type="ECO:0000313" key="2">
    <source>
        <dbReference type="Proteomes" id="UP001168575"/>
    </source>
</evidence>
<name>A0AA43RID8_9ACTN</name>
<keyword evidence="2" id="KW-1185">Reference proteome</keyword>
<dbReference type="Proteomes" id="UP001168575">
    <property type="component" value="Unassembled WGS sequence"/>
</dbReference>
<evidence type="ECO:0000313" key="1">
    <source>
        <dbReference type="EMBL" id="MDO4842347.1"/>
    </source>
</evidence>
<dbReference type="EMBL" id="JAUMVS010000146">
    <property type="protein sequence ID" value="MDO4842347.1"/>
    <property type="molecule type" value="Genomic_DNA"/>
</dbReference>
<accession>A0AA43RID8</accession>